<protein>
    <submittedName>
        <fullName evidence="2">Uncharacterized protein</fullName>
    </submittedName>
</protein>
<accession>A0ABX1PE55</accession>
<keyword evidence="1" id="KW-0472">Membrane</keyword>
<proteinExistence type="predicted"/>
<keyword evidence="3" id="KW-1185">Reference proteome</keyword>
<feature type="transmembrane region" description="Helical" evidence="1">
    <location>
        <begin position="401"/>
        <end position="421"/>
    </location>
</feature>
<reference evidence="2 3" key="1">
    <citation type="submission" date="2018-06" db="EMBL/GenBank/DDBJ databases">
        <title>Comparative genomics of Brasilonema spp. strains.</title>
        <authorList>
            <person name="Alvarenga D.O."/>
            <person name="Fiore M.F."/>
            <person name="Varani A.M."/>
        </authorList>
    </citation>
    <scope>NUCLEOTIDE SEQUENCE [LARGE SCALE GENOMIC DNA]</scope>
    <source>
        <strain evidence="2 3">SPC951</strain>
    </source>
</reference>
<name>A0ABX1PE55_9CYAN</name>
<dbReference type="RefSeq" id="WP_169157955.1">
    <property type="nucleotide sequence ID" value="NZ_QMEB01000312.1"/>
</dbReference>
<dbReference type="EMBL" id="QMEB01000312">
    <property type="protein sequence ID" value="NMG22769.1"/>
    <property type="molecule type" value="Genomic_DNA"/>
</dbReference>
<gene>
    <name evidence="2" type="ORF">DP116_26350</name>
</gene>
<keyword evidence="1" id="KW-0812">Transmembrane</keyword>
<evidence type="ECO:0000313" key="3">
    <source>
        <dbReference type="Proteomes" id="UP000718564"/>
    </source>
</evidence>
<comment type="caution">
    <text evidence="2">The sequence shown here is derived from an EMBL/GenBank/DDBJ whole genome shotgun (WGS) entry which is preliminary data.</text>
</comment>
<feature type="transmembrane region" description="Helical" evidence="1">
    <location>
        <begin position="66"/>
        <end position="85"/>
    </location>
</feature>
<keyword evidence="1" id="KW-1133">Transmembrane helix</keyword>
<feature type="transmembrane region" description="Helical" evidence="1">
    <location>
        <begin position="20"/>
        <end position="46"/>
    </location>
</feature>
<evidence type="ECO:0000256" key="1">
    <source>
        <dbReference type="SAM" id="Phobius"/>
    </source>
</evidence>
<dbReference type="Proteomes" id="UP000718564">
    <property type="component" value="Unassembled WGS sequence"/>
</dbReference>
<evidence type="ECO:0000313" key="2">
    <source>
        <dbReference type="EMBL" id="NMG22769.1"/>
    </source>
</evidence>
<sequence>MDKKTMARRQKTRQKLTPFFSWAMRGIWQAITTIVAWVVSGVRVFITLIFEKFNQLGKYLVQRKLVLFVLLLFLAFVLLGLAAIIPKTHIFEGNLIVEELTFTYNGDKDKLFLDSMRSIRNFDIEGVINNELTFTGEFQSTSFPQLNQLNKPLKIRLPNRDSKLVIEPVKNQKGSDLDITELRILPGTKVSGFKYNLSQKQHQLAFGLEQSSTSQIQPNELKIYFGEKPIKVVLENYKISGFNQNNLDTQQPLEFILTPKNKELNLELKQKNNIYLSLDESNKNDPNLWFQEKIDTKNVYFQHLDRTGDINDDVTVSTIVEGKIRMVEQEREIKANQFLMGDEPNTPLNIERIRHLQIVPKKGLEVRISGRTKQIQIGLDKDFPVSRIQGSWLDGFLPRDAIVALFSFSAATITYLLGFLIENASKSGSNPKSS</sequence>
<organism evidence="2 3">
    <name type="scientific">Brasilonema bromeliae SPC951</name>
    <dbReference type="NCBI Taxonomy" id="385972"/>
    <lineage>
        <taxon>Bacteria</taxon>
        <taxon>Bacillati</taxon>
        <taxon>Cyanobacteriota</taxon>
        <taxon>Cyanophyceae</taxon>
        <taxon>Nostocales</taxon>
        <taxon>Scytonemataceae</taxon>
        <taxon>Brasilonema</taxon>
        <taxon>Bromeliae group (in: Brasilonema)</taxon>
    </lineage>
</organism>